<evidence type="ECO:0000313" key="2">
    <source>
        <dbReference type="EMBL" id="WVX81041.1"/>
    </source>
</evidence>
<sequence>MEKSNENKLNALVGHSGNSDVDLVVNIDINTKAIAYGMLCSLYAKGELTELQLVRAVEVLDKLIRRDKRRRKSKKNLANENKPALLDPPEQSSRRNRY</sequence>
<protein>
    <submittedName>
        <fullName evidence="2">Uncharacterized protein</fullName>
    </submittedName>
</protein>
<evidence type="ECO:0000256" key="1">
    <source>
        <dbReference type="SAM" id="MobiDB-lite"/>
    </source>
</evidence>
<evidence type="ECO:0000313" key="3">
    <source>
        <dbReference type="Proteomes" id="UP001357223"/>
    </source>
</evidence>
<feature type="region of interest" description="Disordered" evidence="1">
    <location>
        <begin position="68"/>
        <end position="98"/>
    </location>
</feature>
<reference evidence="2 3" key="1">
    <citation type="submission" date="2023-10" db="EMBL/GenBank/DDBJ databases">
        <title>Niallia locisalis sp.nov. isolated from a salt pond sample.</title>
        <authorList>
            <person name="Li X.-J."/>
            <person name="Dong L."/>
        </authorList>
    </citation>
    <scope>NUCLEOTIDE SEQUENCE [LARGE SCALE GENOMIC DNA]</scope>
    <source>
        <strain evidence="2 3">DSM 29761</strain>
    </source>
</reference>
<gene>
    <name evidence="2" type="ORF">R4Z09_28155</name>
</gene>
<dbReference type="RefSeq" id="WP_338449971.1">
    <property type="nucleotide sequence ID" value="NZ_CP137640.1"/>
</dbReference>
<proteinExistence type="predicted"/>
<organism evidence="2 3">
    <name type="scientific">Niallia oryzisoli</name>
    <dbReference type="NCBI Taxonomy" id="1737571"/>
    <lineage>
        <taxon>Bacteria</taxon>
        <taxon>Bacillati</taxon>
        <taxon>Bacillota</taxon>
        <taxon>Bacilli</taxon>
        <taxon>Bacillales</taxon>
        <taxon>Bacillaceae</taxon>
        <taxon>Niallia</taxon>
    </lineage>
</organism>
<keyword evidence="3" id="KW-1185">Reference proteome</keyword>
<name>A0ABZ2CBC4_9BACI</name>
<dbReference type="EMBL" id="CP137640">
    <property type="protein sequence ID" value="WVX81041.1"/>
    <property type="molecule type" value="Genomic_DNA"/>
</dbReference>
<accession>A0ABZ2CBC4</accession>
<dbReference type="Proteomes" id="UP001357223">
    <property type="component" value="Chromosome"/>
</dbReference>